<dbReference type="GO" id="GO:0051537">
    <property type="term" value="F:2 iron, 2 sulfur cluster binding"/>
    <property type="evidence" value="ECO:0007669"/>
    <property type="project" value="UniProtKB-KW"/>
</dbReference>
<keyword evidence="12" id="KW-1278">Translocase</keyword>
<dbReference type="InterPro" id="IPR014349">
    <property type="entry name" value="Rieske_Fe-S_prot"/>
</dbReference>
<comment type="cofactor">
    <cofactor evidence="20">
        <name>[2Fe-2S] cluster</name>
        <dbReference type="ChEBI" id="CHEBI:190135"/>
    </cofactor>
    <text evidence="20">Binds 1 [2Fe-2S] cluster per subunit.</text>
</comment>
<keyword evidence="13 20" id="KW-0249">Electron transport</keyword>
<keyword evidence="15" id="KW-0408">Iron</keyword>
<dbReference type="InterPro" id="IPR017941">
    <property type="entry name" value="Rieske_2Fe-2S"/>
</dbReference>
<dbReference type="STRING" id="546263.NELON_01730"/>
<dbReference type="Pfam" id="PF00355">
    <property type="entry name" value="Rieske"/>
    <property type="match status" value="1"/>
</dbReference>
<evidence type="ECO:0000256" key="5">
    <source>
        <dbReference type="ARBA" id="ARBA00012951"/>
    </source>
</evidence>
<evidence type="ECO:0000256" key="9">
    <source>
        <dbReference type="ARBA" id="ARBA00022692"/>
    </source>
</evidence>
<dbReference type="CDD" id="cd03470">
    <property type="entry name" value="Rieske_cytochrome_bc1"/>
    <property type="match status" value="1"/>
</dbReference>
<evidence type="ECO:0000313" key="23">
    <source>
        <dbReference type="EMBL" id="EFE49558.1"/>
    </source>
</evidence>
<dbReference type="InterPro" id="IPR005805">
    <property type="entry name" value="Rieske_Fe-S_prot_C"/>
</dbReference>
<dbReference type="SUPFAM" id="SSF50022">
    <property type="entry name" value="ISP domain"/>
    <property type="match status" value="1"/>
</dbReference>
<comment type="miscellaneous">
    <text evidence="20">The Rieske protein is a high potential 2Fe-2S protein.</text>
</comment>
<keyword evidence="11" id="KW-0479">Metal-binding</keyword>
<comment type="catalytic activity">
    <reaction evidence="19 20">
        <text>a quinol + 2 Fe(III)-[cytochrome c](out) = a quinone + 2 Fe(II)-[cytochrome c](out) + 2 H(+)(out)</text>
        <dbReference type="Rhea" id="RHEA:11484"/>
        <dbReference type="Rhea" id="RHEA-COMP:10350"/>
        <dbReference type="Rhea" id="RHEA-COMP:14399"/>
        <dbReference type="ChEBI" id="CHEBI:15378"/>
        <dbReference type="ChEBI" id="CHEBI:24646"/>
        <dbReference type="ChEBI" id="CHEBI:29033"/>
        <dbReference type="ChEBI" id="CHEBI:29034"/>
        <dbReference type="ChEBI" id="CHEBI:132124"/>
        <dbReference type="EC" id="7.1.1.8"/>
    </reaction>
</comment>
<evidence type="ECO:0000256" key="6">
    <source>
        <dbReference type="ARBA" id="ARBA00019816"/>
    </source>
</evidence>
<keyword evidence="18" id="KW-1015">Disulfide bond</keyword>
<dbReference type="PROSITE" id="PS51318">
    <property type="entry name" value="TAT"/>
    <property type="match status" value="1"/>
</dbReference>
<dbReference type="Pfam" id="PF10399">
    <property type="entry name" value="UCR_Fe-S_N"/>
    <property type="match status" value="1"/>
</dbReference>
<dbReference type="Proteomes" id="UP000005536">
    <property type="component" value="Unassembled WGS sequence"/>
</dbReference>
<dbReference type="InterPro" id="IPR036922">
    <property type="entry name" value="Rieske_2Fe-2S_sf"/>
</dbReference>
<organism evidence="23 24">
    <name type="scientific">Neisseria elongata subsp. glycolytica ATCC 29315</name>
    <dbReference type="NCBI Taxonomy" id="546263"/>
    <lineage>
        <taxon>Bacteria</taxon>
        <taxon>Pseudomonadati</taxon>
        <taxon>Pseudomonadota</taxon>
        <taxon>Betaproteobacteria</taxon>
        <taxon>Neisseriales</taxon>
        <taxon>Neisseriaceae</taxon>
        <taxon>Neisseria</taxon>
    </lineage>
</organism>
<dbReference type="GO" id="GO:0016491">
    <property type="term" value="F:oxidoreductase activity"/>
    <property type="evidence" value="ECO:0007669"/>
    <property type="project" value="UniProtKB-KW"/>
</dbReference>
<dbReference type="EC" id="7.1.1.8" evidence="5 20"/>
<comment type="similarity">
    <text evidence="3">Belongs to the Rieske iron-sulfur protein family.</text>
</comment>
<comment type="subunit">
    <text evidence="4 21">The main subunits of complex b-c1 are: cytochrome b, cytochrome c1 and the Rieske protein.</text>
</comment>
<evidence type="ECO:0000256" key="13">
    <source>
        <dbReference type="ARBA" id="ARBA00022982"/>
    </source>
</evidence>
<proteinExistence type="inferred from homology"/>
<dbReference type="Gene3D" id="2.102.10.10">
    <property type="entry name" value="Rieske [2Fe-2S] iron-sulphur domain"/>
    <property type="match status" value="1"/>
</dbReference>
<evidence type="ECO:0000256" key="20">
    <source>
        <dbReference type="RuleBase" id="RU004494"/>
    </source>
</evidence>
<dbReference type="InterPro" id="IPR019470">
    <property type="entry name" value="Ubiq_cytC_Rdtase_Fe-S_su_TAT"/>
</dbReference>
<evidence type="ECO:0000256" key="2">
    <source>
        <dbReference type="ARBA" id="ARBA00004162"/>
    </source>
</evidence>
<gene>
    <name evidence="23" type="primary">petA</name>
    <name evidence="23" type="ORF">NEIELOOT_01649</name>
</gene>
<keyword evidence="16" id="KW-0411">Iron-sulfur</keyword>
<dbReference type="FunFam" id="2.102.10.10:FF:000008">
    <property type="entry name" value="Ubiquinol-cytochrome c reductase iron-sulfur subunit"/>
    <property type="match status" value="1"/>
</dbReference>
<dbReference type="GO" id="GO:0005886">
    <property type="term" value="C:plasma membrane"/>
    <property type="evidence" value="ECO:0007669"/>
    <property type="project" value="UniProtKB-SubCell"/>
</dbReference>
<dbReference type="PRINTS" id="PR00162">
    <property type="entry name" value="RIESKE"/>
</dbReference>
<keyword evidence="7 20" id="KW-0813">Transport</keyword>
<evidence type="ECO:0000256" key="1">
    <source>
        <dbReference type="ARBA" id="ARBA00002444"/>
    </source>
</evidence>
<dbReference type="Gene3D" id="1.20.5.510">
    <property type="entry name" value="Single helix bin"/>
    <property type="match status" value="1"/>
</dbReference>
<evidence type="ECO:0000256" key="11">
    <source>
        <dbReference type="ARBA" id="ARBA00022723"/>
    </source>
</evidence>
<evidence type="ECO:0000256" key="21">
    <source>
        <dbReference type="RuleBase" id="RU004497"/>
    </source>
</evidence>
<dbReference type="GO" id="GO:0008121">
    <property type="term" value="F:quinol-cytochrome-c reductase activity"/>
    <property type="evidence" value="ECO:0007669"/>
    <property type="project" value="UniProtKB-EC"/>
</dbReference>
<dbReference type="NCBIfam" id="TIGR01416">
    <property type="entry name" value="Rieske_proteo"/>
    <property type="match status" value="1"/>
</dbReference>
<accession>D4DRF6</accession>
<dbReference type="InterPro" id="IPR006317">
    <property type="entry name" value="Ubiquinol_cyt_c_Rdtase_Fe-S-su"/>
</dbReference>
<keyword evidence="14" id="KW-1133">Transmembrane helix</keyword>
<evidence type="ECO:0000256" key="16">
    <source>
        <dbReference type="ARBA" id="ARBA00023014"/>
    </source>
</evidence>
<evidence type="ECO:0000256" key="10">
    <source>
        <dbReference type="ARBA" id="ARBA00022714"/>
    </source>
</evidence>
<keyword evidence="8" id="KW-1003">Cell membrane</keyword>
<dbReference type="InterPro" id="IPR006311">
    <property type="entry name" value="TAT_signal"/>
</dbReference>
<protein>
    <recommendedName>
        <fullName evidence="6 20">Ubiquinol-cytochrome c reductase iron-sulfur subunit</fullName>
        <ecNumber evidence="5 20">7.1.1.8</ecNumber>
    </recommendedName>
</protein>
<reference evidence="23 24" key="1">
    <citation type="submission" date="2010-02" db="EMBL/GenBank/DDBJ databases">
        <authorList>
            <person name="Weinstock G."/>
            <person name="Sodergren E."/>
            <person name="Clifton S."/>
            <person name="Fulton L."/>
            <person name="Fulton B."/>
            <person name="Courtney L."/>
            <person name="Fronick C."/>
            <person name="Harrison M."/>
            <person name="Strong C."/>
            <person name="Farmer C."/>
            <person name="Delahaunty K."/>
            <person name="Markovic C."/>
            <person name="Hall O."/>
            <person name="Minx P."/>
            <person name="Tomlinson C."/>
            <person name="Mitreva M."/>
            <person name="Nelson J."/>
            <person name="Hou S."/>
            <person name="Wollam A."/>
            <person name="Pepin K.H."/>
            <person name="Johnson M."/>
            <person name="Bhonagiri V."/>
            <person name="Zhang X."/>
            <person name="Suruliraj S."/>
            <person name="Warren W."/>
            <person name="Chinwalla A."/>
            <person name="Mardis E.R."/>
            <person name="Wilson R.K."/>
        </authorList>
    </citation>
    <scope>NUCLEOTIDE SEQUENCE [LARGE SCALE GENOMIC DNA]</scope>
    <source>
        <strain evidence="23 24">ATCC 29315</strain>
    </source>
</reference>
<evidence type="ECO:0000256" key="19">
    <source>
        <dbReference type="ARBA" id="ARBA00029351"/>
    </source>
</evidence>
<dbReference type="PROSITE" id="PS51296">
    <property type="entry name" value="RIESKE"/>
    <property type="match status" value="1"/>
</dbReference>
<evidence type="ECO:0000256" key="14">
    <source>
        <dbReference type="ARBA" id="ARBA00022989"/>
    </source>
</evidence>
<evidence type="ECO:0000256" key="8">
    <source>
        <dbReference type="ARBA" id="ARBA00022475"/>
    </source>
</evidence>
<evidence type="ECO:0000256" key="15">
    <source>
        <dbReference type="ARBA" id="ARBA00023004"/>
    </source>
</evidence>
<evidence type="ECO:0000256" key="12">
    <source>
        <dbReference type="ARBA" id="ARBA00022967"/>
    </source>
</evidence>
<name>D4DRF6_NEIEG</name>
<feature type="domain" description="Rieske" evidence="22">
    <location>
        <begin position="98"/>
        <end position="202"/>
    </location>
</feature>
<dbReference type="AlphaFoldDB" id="D4DRF6"/>
<keyword evidence="17" id="KW-0472">Membrane</keyword>
<dbReference type="PANTHER" id="PTHR10134">
    <property type="entry name" value="CYTOCHROME B-C1 COMPLEX SUBUNIT RIESKE, MITOCHONDRIAL"/>
    <property type="match status" value="1"/>
</dbReference>
<evidence type="ECO:0000256" key="4">
    <source>
        <dbReference type="ARBA" id="ARBA00011649"/>
    </source>
</evidence>
<evidence type="ECO:0000313" key="24">
    <source>
        <dbReference type="Proteomes" id="UP000005536"/>
    </source>
</evidence>
<evidence type="ECO:0000256" key="18">
    <source>
        <dbReference type="ARBA" id="ARBA00023157"/>
    </source>
</evidence>
<evidence type="ECO:0000256" key="7">
    <source>
        <dbReference type="ARBA" id="ARBA00022448"/>
    </source>
</evidence>
<evidence type="ECO:0000259" key="22">
    <source>
        <dbReference type="PROSITE" id="PS51296"/>
    </source>
</evidence>
<comment type="function">
    <text evidence="1">Component of the ubiquinol-cytochrome c reductase complex (complex III or cytochrome b-c1 complex), which is a respiratory chain that generates an electrochemical potential coupled to ATP synthesis.</text>
</comment>
<keyword evidence="10" id="KW-0001">2Fe-2S</keyword>
<comment type="subcellular location">
    <subcellularLocation>
        <location evidence="2">Cell membrane</location>
        <topology evidence="2">Single-pass membrane protein</topology>
    </subcellularLocation>
</comment>
<keyword evidence="9" id="KW-0812">Transmembrane</keyword>
<evidence type="ECO:0000256" key="17">
    <source>
        <dbReference type="ARBA" id="ARBA00023136"/>
    </source>
</evidence>
<comment type="caution">
    <text evidence="23">The sequence shown here is derived from an EMBL/GenBank/DDBJ whole genome shotgun (WGS) entry which is preliminary data.</text>
</comment>
<sequence length="207" mass="22301">MARYFQNLRMTEIMDNHEINQGRRRFLVLATAGAGGLAAAGVAAPFVASWFPSEKAKAAGAPIEIDVSKIESGQMLTAEWQGKPIWVVNRTDQQLKDLKGLSGVLTDPNSEVDHQPEDCKNETRSIKPNVLVAIGICTHLGCSPTYRPDIAPADLGAEWKGGFFCPCHGSKFDIAGRVYAGAPAPTNLVVPPHKYLSDTTILVGDET</sequence>
<dbReference type="GO" id="GO:0046872">
    <property type="term" value="F:metal ion binding"/>
    <property type="evidence" value="ECO:0007669"/>
    <property type="project" value="UniProtKB-KW"/>
</dbReference>
<evidence type="ECO:0000256" key="3">
    <source>
        <dbReference type="ARBA" id="ARBA00010651"/>
    </source>
</evidence>
<dbReference type="EMBL" id="ADBF01000043">
    <property type="protein sequence ID" value="EFE49558.1"/>
    <property type="molecule type" value="Genomic_DNA"/>
</dbReference>
<keyword evidence="23" id="KW-0560">Oxidoreductase</keyword>